<accession>A0A3L6FWJ1</accession>
<evidence type="ECO:0000259" key="4">
    <source>
        <dbReference type="SMART" id="SM00856"/>
    </source>
</evidence>
<evidence type="ECO:0000313" key="6">
    <source>
        <dbReference type="Proteomes" id="UP000251960"/>
    </source>
</evidence>
<dbReference type="SMART" id="SM00856">
    <property type="entry name" value="PMEI"/>
    <property type="match status" value="1"/>
</dbReference>
<dbReference type="InterPro" id="IPR051955">
    <property type="entry name" value="PME_Inhibitor"/>
</dbReference>
<dbReference type="CDD" id="cd15801">
    <property type="entry name" value="PMEI-like_1"/>
    <property type="match status" value="1"/>
</dbReference>
<name>A0A3L6FWJ1_MAIZE</name>
<evidence type="ECO:0000256" key="3">
    <source>
        <dbReference type="SAM" id="SignalP"/>
    </source>
</evidence>
<evidence type="ECO:0000256" key="2">
    <source>
        <dbReference type="SAM" id="MobiDB-lite"/>
    </source>
</evidence>
<dbReference type="PANTHER" id="PTHR31080">
    <property type="entry name" value="PECTINESTERASE INHIBITOR-LIKE"/>
    <property type="match status" value="1"/>
</dbReference>
<evidence type="ECO:0000256" key="1">
    <source>
        <dbReference type="ARBA" id="ARBA00022729"/>
    </source>
</evidence>
<feature type="signal peptide" evidence="3">
    <location>
        <begin position="1"/>
        <end position="25"/>
    </location>
</feature>
<dbReference type="Proteomes" id="UP000251960">
    <property type="component" value="Chromosome 2"/>
</dbReference>
<dbReference type="FunFam" id="1.20.140.40:FF:000007">
    <property type="entry name" value="Pectinesterase inhibitor"/>
    <property type="match status" value="1"/>
</dbReference>
<gene>
    <name evidence="5" type="ORF">Zm00014a_041992</name>
</gene>
<sequence>MARSVPIAVAVAPLLLLLLVSTASAARTVGDTVQDACSKTQFPKICVDSLAAKPESQKATPRRLAELFVNIAAEKGSGMATFVHGKYNNAKDSTVFKCYDSCSDDVEEAVAHLNGLVREPTDAKFLELKSWLSSTLGGTSTCEDACKDLPKNGDKDDVVNFSLDFEKLQRVTLDLITEASGSMSAGIALPPSNAGAPSYGAAAPFGGAADAPAGTSEGPASASGPSAAGDAPAYGASASGPTADAPAAAAAAASSGPSSAPAPSSSESSGAPGPSSSDGSSSAPAPSSSDGSSSAPAPSSGDDGSA</sequence>
<dbReference type="InterPro" id="IPR006501">
    <property type="entry name" value="Pectinesterase_inhib_dom"/>
</dbReference>
<dbReference type="EMBL" id="NCVQ01000003">
    <property type="protein sequence ID" value="PWZ38504.1"/>
    <property type="molecule type" value="Genomic_DNA"/>
</dbReference>
<feature type="domain" description="Pectinesterase inhibitor" evidence="4">
    <location>
        <begin position="28"/>
        <end position="175"/>
    </location>
</feature>
<dbReference type="Gene3D" id="1.20.140.40">
    <property type="entry name" value="Invertase/pectin methylesterase inhibitor family protein"/>
    <property type="match status" value="1"/>
</dbReference>
<dbReference type="GO" id="GO:0004857">
    <property type="term" value="F:enzyme inhibitor activity"/>
    <property type="evidence" value="ECO:0007669"/>
    <property type="project" value="InterPro"/>
</dbReference>
<feature type="region of interest" description="Disordered" evidence="2">
    <location>
        <begin position="210"/>
        <end position="306"/>
    </location>
</feature>
<organism evidence="5 6">
    <name type="scientific">Zea mays</name>
    <name type="common">Maize</name>
    <dbReference type="NCBI Taxonomy" id="4577"/>
    <lineage>
        <taxon>Eukaryota</taxon>
        <taxon>Viridiplantae</taxon>
        <taxon>Streptophyta</taxon>
        <taxon>Embryophyta</taxon>
        <taxon>Tracheophyta</taxon>
        <taxon>Spermatophyta</taxon>
        <taxon>Magnoliopsida</taxon>
        <taxon>Liliopsida</taxon>
        <taxon>Poales</taxon>
        <taxon>Poaceae</taxon>
        <taxon>PACMAD clade</taxon>
        <taxon>Panicoideae</taxon>
        <taxon>Andropogonodae</taxon>
        <taxon>Andropogoneae</taxon>
        <taxon>Tripsacinae</taxon>
        <taxon>Zea</taxon>
    </lineage>
</organism>
<dbReference type="InterPro" id="IPR035513">
    <property type="entry name" value="Invertase/methylesterase_inhib"/>
</dbReference>
<dbReference type="PANTHER" id="PTHR31080:SF154">
    <property type="entry name" value="PECTINESTERASE INHIBITOR DOMAIN-CONTAINING PROTEIN"/>
    <property type="match status" value="1"/>
</dbReference>
<evidence type="ECO:0000313" key="5">
    <source>
        <dbReference type="EMBL" id="PWZ38504.1"/>
    </source>
</evidence>
<dbReference type="AlphaFoldDB" id="A0A3L6FWJ1"/>
<comment type="caution">
    <text evidence="5">The sequence shown here is derived from an EMBL/GenBank/DDBJ whole genome shotgun (WGS) entry which is preliminary data.</text>
</comment>
<keyword evidence="1 3" id="KW-0732">Signal</keyword>
<reference evidence="5 6" key="1">
    <citation type="journal article" date="2018" name="Nat. Genet.">
        <title>Extensive intraspecific gene order and gene structural variations between Mo17 and other maize genomes.</title>
        <authorList>
            <person name="Sun S."/>
            <person name="Zhou Y."/>
            <person name="Chen J."/>
            <person name="Shi J."/>
            <person name="Zhao H."/>
            <person name="Zhao H."/>
            <person name="Song W."/>
            <person name="Zhang M."/>
            <person name="Cui Y."/>
            <person name="Dong X."/>
            <person name="Liu H."/>
            <person name="Ma X."/>
            <person name="Jiao Y."/>
            <person name="Wang B."/>
            <person name="Wei X."/>
            <person name="Stein J.C."/>
            <person name="Glaubitz J.C."/>
            <person name="Lu F."/>
            <person name="Yu G."/>
            <person name="Liang C."/>
            <person name="Fengler K."/>
            <person name="Li B."/>
            <person name="Rafalski A."/>
            <person name="Schnable P.S."/>
            <person name="Ware D.H."/>
            <person name="Buckler E.S."/>
            <person name="Lai J."/>
        </authorList>
    </citation>
    <scope>NUCLEOTIDE SEQUENCE [LARGE SCALE GENOMIC DNA]</scope>
    <source>
        <strain evidence="6">cv. Missouri 17</strain>
        <tissue evidence="5">Seedling</tissue>
    </source>
</reference>
<dbReference type="NCBIfam" id="TIGR01614">
    <property type="entry name" value="PME_inhib"/>
    <property type="match status" value="1"/>
</dbReference>
<proteinExistence type="predicted"/>
<dbReference type="Pfam" id="PF04043">
    <property type="entry name" value="PMEI"/>
    <property type="match status" value="1"/>
</dbReference>
<dbReference type="ExpressionAtlas" id="A0A3L6FWJ1">
    <property type="expression patterns" value="baseline and differential"/>
</dbReference>
<feature type="chain" id="PRO_5018203072" description="Pectinesterase inhibitor domain-containing protein" evidence="3">
    <location>
        <begin position="26"/>
        <end position="306"/>
    </location>
</feature>
<protein>
    <recommendedName>
        <fullName evidence="4">Pectinesterase inhibitor domain-containing protein</fullName>
    </recommendedName>
</protein>
<dbReference type="SUPFAM" id="SSF101148">
    <property type="entry name" value="Plant invertase/pectin methylesterase inhibitor"/>
    <property type="match status" value="1"/>
</dbReference>